<organism evidence="1 2">
    <name type="scientific">Phanerochaete sordida</name>
    <dbReference type="NCBI Taxonomy" id="48140"/>
    <lineage>
        <taxon>Eukaryota</taxon>
        <taxon>Fungi</taxon>
        <taxon>Dikarya</taxon>
        <taxon>Basidiomycota</taxon>
        <taxon>Agaricomycotina</taxon>
        <taxon>Agaricomycetes</taxon>
        <taxon>Polyporales</taxon>
        <taxon>Phanerochaetaceae</taxon>
        <taxon>Phanerochaete</taxon>
    </lineage>
</organism>
<dbReference type="EMBL" id="BPQB01000104">
    <property type="protein sequence ID" value="GJE99212.1"/>
    <property type="molecule type" value="Genomic_DNA"/>
</dbReference>
<protein>
    <submittedName>
        <fullName evidence="1">Uncharacterized protein</fullName>
    </submittedName>
</protein>
<accession>A0A9P3GP99</accession>
<evidence type="ECO:0000313" key="1">
    <source>
        <dbReference type="EMBL" id="GJE99212.1"/>
    </source>
</evidence>
<comment type="caution">
    <text evidence="1">The sequence shown here is derived from an EMBL/GenBank/DDBJ whole genome shotgun (WGS) entry which is preliminary data.</text>
</comment>
<proteinExistence type="predicted"/>
<evidence type="ECO:0000313" key="2">
    <source>
        <dbReference type="Proteomes" id="UP000703269"/>
    </source>
</evidence>
<keyword evidence="2" id="KW-1185">Reference proteome</keyword>
<dbReference type="AlphaFoldDB" id="A0A9P3GP99"/>
<name>A0A9P3GP99_9APHY</name>
<sequence>MSEEDEATYPCGEAIKHVERVLTASQNGWLHSVYVRDRNGRGHGPYIVILFGLLKRYILAHVHGIFRSNAVGHLVRWE</sequence>
<gene>
    <name evidence="1" type="ORF">PsYK624_154610</name>
</gene>
<dbReference type="Proteomes" id="UP000703269">
    <property type="component" value="Unassembled WGS sequence"/>
</dbReference>
<reference evidence="1 2" key="1">
    <citation type="submission" date="2021-08" db="EMBL/GenBank/DDBJ databases">
        <title>Draft Genome Sequence of Phanerochaete sordida strain YK-624.</title>
        <authorList>
            <person name="Mori T."/>
            <person name="Dohra H."/>
            <person name="Suzuki T."/>
            <person name="Kawagishi H."/>
            <person name="Hirai H."/>
        </authorList>
    </citation>
    <scope>NUCLEOTIDE SEQUENCE [LARGE SCALE GENOMIC DNA]</scope>
    <source>
        <strain evidence="1 2">YK-624</strain>
    </source>
</reference>